<dbReference type="PANTHER" id="PTHR38104:SF1">
    <property type="entry name" value="ANTI-SIGMA-E FACTOR RSEA"/>
    <property type="match status" value="1"/>
</dbReference>
<dbReference type="PANTHER" id="PTHR38104">
    <property type="match status" value="1"/>
</dbReference>
<dbReference type="GO" id="GO:0016989">
    <property type="term" value="F:sigma factor antagonist activity"/>
    <property type="evidence" value="ECO:0007669"/>
    <property type="project" value="InterPro"/>
</dbReference>
<dbReference type="Pfam" id="PF03872">
    <property type="entry name" value="RseA_N"/>
    <property type="match status" value="1"/>
</dbReference>
<evidence type="ECO:0000313" key="2">
    <source>
        <dbReference type="EMBL" id="QTD43859.1"/>
    </source>
</evidence>
<protein>
    <submittedName>
        <fullName evidence="2">Sigma-E factor negative regulatory protein</fullName>
    </submittedName>
</protein>
<dbReference type="CDD" id="cd16328">
    <property type="entry name" value="RseA_N"/>
    <property type="match status" value="1"/>
</dbReference>
<dbReference type="InterPro" id="IPR036147">
    <property type="entry name" value="Anti-sigma_E_RseA_N_sf"/>
</dbReference>
<sequence length="210" mass="21589">MKTQVDRPLAFDREAVSALMDGQLVGAEASAVLQCMATTDARECWHVYHLVGDVLRSSDLAACGHDAAFVTRLNARLKYEARPAERLAVPLPDIARPAANDGVFRWKLVAGLASFAAVAAIGWGTLGGIGPQPGSGAQLAQGGAPARSAQVMALSAPVAAASETADAGAVMLRDARLDELLAAHRQTAGASALGQAAGFLRNATFEGSGR</sequence>
<reference evidence="2" key="1">
    <citation type="submission" date="2021-03" db="EMBL/GenBank/DDBJ databases">
        <title>Ottowia sp. 27C isolated from the cloaca of a Giant Asian pond turtle (Heosemys grandis).</title>
        <authorList>
            <person name="Spergser J."/>
            <person name="Busse H.-J."/>
        </authorList>
    </citation>
    <scope>NUCLEOTIDE SEQUENCE</scope>
    <source>
        <strain evidence="2">27C</strain>
    </source>
</reference>
<dbReference type="EMBL" id="CP071796">
    <property type="protein sequence ID" value="QTD43859.1"/>
    <property type="molecule type" value="Genomic_DNA"/>
</dbReference>
<dbReference type="Proteomes" id="UP000663903">
    <property type="component" value="Chromosome"/>
</dbReference>
<dbReference type="AlphaFoldDB" id="A0A975CGQ5"/>
<gene>
    <name evidence="2" type="ORF">J1M35_11960</name>
</gene>
<dbReference type="InterPro" id="IPR005572">
    <property type="entry name" value="Anti-sigma_E_RseA_N"/>
</dbReference>
<dbReference type="SUPFAM" id="SSF89069">
    <property type="entry name" value="N-terminal, cytoplasmic domain of anti-sigmaE factor RseA"/>
    <property type="match status" value="1"/>
</dbReference>
<evidence type="ECO:0000259" key="1">
    <source>
        <dbReference type="Pfam" id="PF03872"/>
    </source>
</evidence>
<dbReference type="InterPro" id="IPR052383">
    <property type="entry name" value="Anti-sigma-E_RseA-like"/>
</dbReference>
<dbReference type="KEGG" id="otd:J1M35_11960"/>
<accession>A0A975CGQ5</accession>
<keyword evidence="3" id="KW-1185">Reference proteome</keyword>
<feature type="domain" description="Anti sigma-E protein RseA N-terminal" evidence="1">
    <location>
        <begin position="13"/>
        <end position="81"/>
    </location>
</feature>
<dbReference type="Gene3D" id="1.10.10.880">
    <property type="entry name" value="Anti sigma-E protein RseA, N-terminal domain"/>
    <property type="match status" value="1"/>
</dbReference>
<name>A0A975CGQ5_9BURK</name>
<organism evidence="2 3">
    <name type="scientific">Ottowia testudinis</name>
    <dbReference type="NCBI Taxonomy" id="2816950"/>
    <lineage>
        <taxon>Bacteria</taxon>
        <taxon>Pseudomonadati</taxon>
        <taxon>Pseudomonadota</taxon>
        <taxon>Betaproteobacteria</taxon>
        <taxon>Burkholderiales</taxon>
        <taxon>Comamonadaceae</taxon>
        <taxon>Ottowia</taxon>
    </lineage>
</organism>
<evidence type="ECO:0000313" key="3">
    <source>
        <dbReference type="Proteomes" id="UP000663903"/>
    </source>
</evidence>
<proteinExistence type="predicted"/>